<protein>
    <submittedName>
        <fullName evidence="4">Rhodanese-like domain-containing protein</fullName>
    </submittedName>
</protein>
<keyword evidence="1" id="KW-0677">Repeat</keyword>
<keyword evidence="5" id="KW-1185">Reference proteome</keyword>
<evidence type="ECO:0000313" key="5">
    <source>
        <dbReference type="Proteomes" id="UP001482231"/>
    </source>
</evidence>
<dbReference type="PROSITE" id="PS50206">
    <property type="entry name" value="RHODANESE_3"/>
    <property type="match status" value="2"/>
</dbReference>
<accession>A0ABV0EAR7</accession>
<proteinExistence type="predicted"/>
<dbReference type="InterPro" id="IPR036873">
    <property type="entry name" value="Rhodanese-like_dom_sf"/>
</dbReference>
<dbReference type="Gene3D" id="3.40.250.10">
    <property type="entry name" value="Rhodanese-like domain"/>
    <property type="match status" value="2"/>
</dbReference>
<dbReference type="SUPFAM" id="SSF52821">
    <property type="entry name" value="Rhodanese/Cell cycle control phosphatase"/>
    <property type="match status" value="2"/>
</dbReference>
<reference evidence="4 5" key="1">
    <citation type="submission" date="2024-02" db="EMBL/GenBank/DDBJ databases">
        <title>New thermophilic sulfur-oxidizing bacteria from a hot springs of the Uzon caldera (Kamchatka, Russia).</title>
        <authorList>
            <person name="Dukat A.M."/>
            <person name="Elcheninov A.G."/>
            <person name="Frolov E.N."/>
        </authorList>
    </citation>
    <scope>NUCLEOTIDE SEQUENCE [LARGE SCALE GENOMIC DNA]</scope>
    <source>
        <strain evidence="4 5">AK1</strain>
    </source>
</reference>
<dbReference type="InterPro" id="IPR051126">
    <property type="entry name" value="Thiosulfate_sulfurtransferase"/>
</dbReference>
<evidence type="ECO:0000259" key="3">
    <source>
        <dbReference type="PROSITE" id="PS50206"/>
    </source>
</evidence>
<evidence type="ECO:0000256" key="2">
    <source>
        <dbReference type="SAM" id="SignalP"/>
    </source>
</evidence>
<comment type="caution">
    <text evidence="4">The sequence shown here is derived from an EMBL/GenBank/DDBJ whole genome shotgun (WGS) entry which is preliminary data.</text>
</comment>
<dbReference type="PANTHER" id="PTHR43855:SF1">
    <property type="entry name" value="THIOSULFATE SULFURTRANSFERASE"/>
    <property type="match status" value="1"/>
</dbReference>
<feature type="domain" description="Rhodanese" evidence="3">
    <location>
        <begin position="36"/>
        <end position="149"/>
    </location>
</feature>
<dbReference type="RefSeq" id="WP_347306178.1">
    <property type="nucleotide sequence ID" value="NZ_JBAJEX010000001.1"/>
</dbReference>
<feature type="signal peptide" evidence="2">
    <location>
        <begin position="1"/>
        <end position="20"/>
    </location>
</feature>
<feature type="chain" id="PRO_5046867910" evidence="2">
    <location>
        <begin position="21"/>
        <end position="306"/>
    </location>
</feature>
<dbReference type="PANTHER" id="PTHR43855">
    <property type="entry name" value="THIOSULFATE SULFURTRANSFERASE"/>
    <property type="match status" value="1"/>
</dbReference>
<dbReference type="InterPro" id="IPR001763">
    <property type="entry name" value="Rhodanese-like_dom"/>
</dbReference>
<sequence length="306" mass="34765">MKRLILLFAALLAIAPAAFADRSFLVDADWLAGQMKNPKLVVLEVRYHPHRYFTVGHIPGAIQVQRFKDLGDNAGRSIMLFPSRDKFQATLRGWGIDNDSLIVLYDDSRTALAARLYFLLALYGYDMSRVKILDGGTVEWTAFNELTQKPTLPRKRGTVTLKPADRRLFVEWPQVYDDVLSRRDPNIVLVDARPHDMYTGKVVRHAIQPGHIPGAINVVSLDGTDAQTQKWLSEEQLAALYKDVPRDKTVYLYCHDGFRMSLGWLQLKSLGYQDVRVLNGGWSIWDRAMTLPVVEGEQPYDADFSL</sequence>
<dbReference type="Proteomes" id="UP001482231">
    <property type="component" value="Unassembled WGS sequence"/>
</dbReference>
<organism evidence="4 5">
    <name type="scientific">Thiobacter aerophilum</name>
    <dbReference type="NCBI Taxonomy" id="3121275"/>
    <lineage>
        <taxon>Bacteria</taxon>
        <taxon>Pseudomonadati</taxon>
        <taxon>Pseudomonadota</taxon>
        <taxon>Betaproteobacteria</taxon>
        <taxon>Burkholderiales</taxon>
        <taxon>Thiobacteraceae</taxon>
        <taxon>Thiobacter</taxon>
    </lineage>
</organism>
<dbReference type="EMBL" id="JBAJEX010000001">
    <property type="protein sequence ID" value="MEO1765751.1"/>
    <property type="molecule type" value="Genomic_DNA"/>
</dbReference>
<feature type="domain" description="Rhodanese" evidence="3">
    <location>
        <begin position="183"/>
        <end position="294"/>
    </location>
</feature>
<dbReference type="PROSITE" id="PS00380">
    <property type="entry name" value="RHODANESE_1"/>
    <property type="match status" value="1"/>
</dbReference>
<dbReference type="SMART" id="SM00450">
    <property type="entry name" value="RHOD"/>
    <property type="match status" value="2"/>
</dbReference>
<dbReference type="CDD" id="cd01448">
    <property type="entry name" value="TST_Repeat_1"/>
    <property type="match status" value="1"/>
</dbReference>
<evidence type="ECO:0000313" key="4">
    <source>
        <dbReference type="EMBL" id="MEO1765751.1"/>
    </source>
</evidence>
<name>A0ABV0EAR7_9BURK</name>
<dbReference type="InterPro" id="IPR001307">
    <property type="entry name" value="Thiosulphate_STrfase_CS"/>
</dbReference>
<evidence type="ECO:0000256" key="1">
    <source>
        <dbReference type="ARBA" id="ARBA00022737"/>
    </source>
</evidence>
<dbReference type="Pfam" id="PF00581">
    <property type="entry name" value="Rhodanese"/>
    <property type="match status" value="2"/>
</dbReference>
<keyword evidence="2" id="KW-0732">Signal</keyword>
<gene>
    <name evidence="4" type="ORF">V6E02_00745</name>
</gene>